<comment type="caution">
    <text evidence="1">The sequence shown here is derived from an EMBL/GenBank/DDBJ whole genome shotgun (WGS) entry which is preliminary data.</text>
</comment>
<gene>
    <name evidence="1" type="ORF">LCGC14_1161960</name>
</gene>
<protein>
    <submittedName>
        <fullName evidence="1">Uncharacterized protein</fullName>
    </submittedName>
</protein>
<organism evidence="1">
    <name type="scientific">marine sediment metagenome</name>
    <dbReference type="NCBI Taxonomy" id="412755"/>
    <lineage>
        <taxon>unclassified sequences</taxon>
        <taxon>metagenomes</taxon>
        <taxon>ecological metagenomes</taxon>
    </lineage>
</organism>
<dbReference type="EMBL" id="LAZR01005675">
    <property type="protein sequence ID" value="KKM98036.1"/>
    <property type="molecule type" value="Genomic_DNA"/>
</dbReference>
<name>A0A0F9MFC5_9ZZZZ</name>
<dbReference type="AlphaFoldDB" id="A0A0F9MFC5"/>
<sequence>MVTPTKECIYAPSRIRPTIEVDSDEVTQVQDIPVSFNADGKSNPVPTTTYISYSKDKGGNLILNSFGRFIKKQEANETTTL</sequence>
<accession>A0A0F9MFC5</accession>
<evidence type="ECO:0000313" key="1">
    <source>
        <dbReference type="EMBL" id="KKM98036.1"/>
    </source>
</evidence>
<reference evidence="1" key="1">
    <citation type="journal article" date="2015" name="Nature">
        <title>Complex archaea that bridge the gap between prokaryotes and eukaryotes.</title>
        <authorList>
            <person name="Spang A."/>
            <person name="Saw J.H."/>
            <person name="Jorgensen S.L."/>
            <person name="Zaremba-Niedzwiedzka K."/>
            <person name="Martijn J."/>
            <person name="Lind A.E."/>
            <person name="van Eijk R."/>
            <person name="Schleper C."/>
            <person name="Guy L."/>
            <person name="Ettema T.J."/>
        </authorList>
    </citation>
    <scope>NUCLEOTIDE SEQUENCE</scope>
</reference>
<proteinExistence type="predicted"/>